<protein>
    <recommendedName>
        <fullName evidence="7">Thiol:disulfide interchange protein</fullName>
    </recommendedName>
</protein>
<feature type="chain" id="PRO_5030644681" description="Thiol:disulfide interchange protein" evidence="9">
    <location>
        <begin position="22"/>
        <end position="213"/>
    </location>
</feature>
<dbReference type="PANTHER" id="PTHR35891">
    <property type="entry name" value="THIOL:DISULFIDE INTERCHANGE PROTEIN DSBA"/>
    <property type="match status" value="1"/>
</dbReference>
<evidence type="ECO:0000256" key="6">
    <source>
        <dbReference type="ARBA" id="ARBA00023284"/>
    </source>
</evidence>
<keyword evidence="6" id="KW-0676">Redox-active center</keyword>
<dbReference type="InterPro" id="IPR001853">
    <property type="entry name" value="DSBA-like_thioredoxin_dom"/>
</dbReference>
<evidence type="ECO:0000256" key="9">
    <source>
        <dbReference type="SAM" id="SignalP"/>
    </source>
</evidence>
<sequence>MKSLIAGLFLAALAWLPAAHAADTPQAGRDYVEIDVGPWAPKAGRIEVAEVFGYTCPHCAHFEPMLRQWKAKLPPDVDLVPVPAAFGGGWDAWARAYFAAQRLGVAERTHQAVFDALHRDGTLPRNATAQELAGFYANHGVDPERFRAALADPQVDALLRKSAAFVRGAGLGGTPTVIVNGRYRVLGERYEDVLRTSQWLIARERSAHASTSR</sequence>
<evidence type="ECO:0000256" key="3">
    <source>
        <dbReference type="ARBA" id="ARBA00022729"/>
    </source>
</evidence>
<feature type="signal peptide" evidence="9">
    <location>
        <begin position="1"/>
        <end position="21"/>
    </location>
</feature>
<keyword evidence="3 9" id="KW-0732">Signal</keyword>
<evidence type="ECO:0000256" key="8">
    <source>
        <dbReference type="PIRSR" id="PIRSR001488-1"/>
    </source>
</evidence>
<dbReference type="InterPro" id="IPR013766">
    <property type="entry name" value="Thioredoxin_domain"/>
</dbReference>
<dbReference type="Proteomes" id="UP000462066">
    <property type="component" value="Unassembled WGS sequence"/>
</dbReference>
<reference evidence="11 12" key="1">
    <citation type="submission" date="2017-10" db="EMBL/GenBank/DDBJ databases">
        <title>Whole genome sequencing of Pseudoxanthomonas broegbernensis DSM 12573(T).</title>
        <authorList>
            <person name="Kumar S."/>
            <person name="Bansal K."/>
            <person name="Kaur A."/>
            <person name="Patil P."/>
            <person name="Sharma S."/>
            <person name="Patil P.B."/>
        </authorList>
    </citation>
    <scope>NUCLEOTIDE SEQUENCE [LARGE SCALE GENOMIC DNA]</scope>
    <source>
        <strain evidence="11 12">DSM 12573</strain>
    </source>
</reference>
<dbReference type="Gene3D" id="3.40.30.10">
    <property type="entry name" value="Glutaredoxin"/>
    <property type="match status" value="1"/>
</dbReference>
<dbReference type="EMBL" id="MWIP01000003">
    <property type="protein sequence ID" value="KAF1687142.1"/>
    <property type="molecule type" value="Genomic_DNA"/>
</dbReference>
<accession>A0A7V8GNI6</accession>
<comment type="caution">
    <text evidence="11">The sequence shown here is derived from an EMBL/GenBank/DDBJ whole genome shotgun (WGS) entry which is preliminary data.</text>
</comment>
<comment type="similarity">
    <text evidence="2">Belongs to the thioredoxin family. DsbA subfamily.</text>
</comment>
<evidence type="ECO:0000256" key="4">
    <source>
        <dbReference type="ARBA" id="ARBA00022764"/>
    </source>
</evidence>
<dbReference type="GO" id="GO:0042597">
    <property type="term" value="C:periplasmic space"/>
    <property type="evidence" value="ECO:0007669"/>
    <property type="project" value="UniProtKB-SubCell"/>
</dbReference>
<keyword evidence="4 7" id="KW-0574">Periplasm</keyword>
<name>A0A7V8GNI6_9GAMM</name>
<keyword evidence="12" id="KW-1185">Reference proteome</keyword>
<feature type="domain" description="Thioredoxin" evidence="10">
    <location>
        <begin position="10"/>
        <end position="202"/>
    </location>
</feature>
<dbReference type="PANTHER" id="PTHR35891:SF2">
    <property type="entry name" value="THIOL:DISULFIDE INTERCHANGE PROTEIN DSBA"/>
    <property type="match status" value="1"/>
</dbReference>
<dbReference type="InterPro" id="IPR036249">
    <property type="entry name" value="Thioredoxin-like_sf"/>
</dbReference>
<evidence type="ECO:0000256" key="5">
    <source>
        <dbReference type="ARBA" id="ARBA00023157"/>
    </source>
</evidence>
<comment type="subcellular location">
    <subcellularLocation>
        <location evidence="1 7">Periplasm</location>
    </subcellularLocation>
</comment>
<organism evidence="11 12">
    <name type="scientific">Pseudoxanthomonas broegbernensis</name>
    <dbReference type="NCBI Taxonomy" id="83619"/>
    <lineage>
        <taxon>Bacteria</taxon>
        <taxon>Pseudomonadati</taxon>
        <taxon>Pseudomonadota</taxon>
        <taxon>Gammaproteobacteria</taxon>
        <taxon>Lysobacterales</taxon>
        <taxon>Lysobacteraceae</taxon>
        <taxon>Pseudoxanthomonas</taxon>
    </lineage>
</organism>
<evidence type="ECO:0000313" key="12">
    <source>
        <dbReference type="Proteomes" id="UP000462066"/>
    </source>
</evidence>
<dbReference type="CDD" id="cd03019">
    <property type="entry name" value="DsbA_DsbA"/>
    <property type="match status" value="1"/>
</dbReference>
<feature type="disulfide bond" description="Redox-active" evidence="8">
    <location>
        <begin position="56"/>
        <end position="59"/>
    </location>
</feature>
<dbReference type="PROSITE" id="PS00194">
    <property type="entry name" value="THIOREDOXIN_1"/>
    <property type="match status" value="1"/>
</dbReference>
<dbReference type="AlphaFoldDB" id="A0A7V8GNI6"/>
<dbReference type="InterPro" id="IPR017937">
    <property type="entry name" value="Thioredoxin_CS"/>
</dbReference>
<dbReference type="Pfam" id="PF01323">
    <property type="entry name" value="DSBA"/>
    <property type="match status" value="1"/>
</dbReference>
<proteinExistence type="inferred from homology"/>
<dbReference type="PROSITE" id="PS51352">
    <property type="entry name" value="THIOREDOXIN_2"/>
    <property type="match status" value="1"/>
</dbReference>
<dbReference type="RefSeq" id="WP_162310161.1">
    <property type="nucleotide sequence ID" value="NZ_JACHGU010000005.1"/>
</dbReference>
<dbReference type="SUPFAM" id="SSF52833">
    <property type="entry name" value="Thioredoxin-like"/>
    <property type="match status" value="1"/>
</dbReference>
<gene>
    <name evidence="11" type="ORF">B1992_03900</name>
</gene>
<evidence type="ECO:0000313" key="11">
    <source>
        <dbReference type="EMBL" id="KAF1687142.1"/>
    </source>
</evidence>
<evidence type="ECO:0000259" key="10">
    <source>
        <dbReference type="PROSITE" id="PS51352"/>
    </source>
</evidence>
<dbReference type="InterPro" id="IPR023205">
    <property type="entry name" value="DsbA/DsbL"/>
</dbReference>
<keyword evidence="5 7" id="KW-1015">Disulfide bond</keyword>
<dbReference type="PIRSF" id="PIRSF001488">
    <property type="entry name" value="Tdi_protein"/>
    <property type="match status" value="1"/>
</dbReference>
<dbReference type="GO" id="GO:0015036">
    <property type="term" value="F:disulfide oxidoreductase activity"/>
    <property type="evidence" value="ECO:0007669"/>
    <property type="project" value="UniProtKB-ARBA"/>
</dbReference>
<dbReference type="InterPro" id="IPR050824">
    <property type="entry name" value="Thiol_disulfide_DsbA"/>
</dbReference>
<evidence type="ECO:0000256" key="7">
    <source>
        <dbReference type="PIRNR" id="PIRNR001488"/>
    </source>
</evidence>
<evidence type="ECO:0000256" key="1">
    <source>
        <dbReference type="ARBA" id="ARBA00004418"/>
    </source>
</evidence>
<evidence type="ECO:0000256" key="2">
    <source>
        <dbReference type="ARBA" id="ARBA00005791"/>
    </source>
</evidence>